<dbReference type="InterPro" id="IPR001447">
    <property type="entry name" value="Arylamine_N-AcTrfase"/>
</dbReference>
<dbReference type="PANTHER" id="PTHR11786">
    <property type="entry name" value="N-HYDROXYARYLAMINE O-ACETYLTRANSFERASE"/>
    <property type="match status" value="1"/>
</dbReference>
<organism evidence="3 4">
    <name type="scientific">Streptomyces telluris</name>
    <dbReference type="NCBI Taxonomy" id="2720021"/>
    <lineage>
        <taxon>Bacteria</taxon>
        <taxon>Bacillati</taxon>
        <taxon>Actinomycetota</taxon>
        <taxon>Actinomycetes</taxon>
        <taxon>Kitasatosporales</taxon>
        <taxon>Streptomycetaceae</taxon>
        <taxon>Streptomyces</taxon>
    </lineage>
</organism>
<evidence type="ECO:0000256" key="1">
    <source>
        <dbReference type="ARBA" id="ARBA00006547"/>
    </source>
</evidence>
<dbReference type="GO" id="GO:0016407">
    <property type="term" value="F:acetyltransferase activity"/>
    <property type="evidence" value="ECO:0007669"/>
    <property type="project" value="InterPro"/>
</dbReference>
<evidence type="ECO:0000313" key="4">
    <source>
        <dbReference type="Proteomes" id="UP001142374"/>
    </source>
</evidence>
<evidence type="ECO:0000256" key="2">
    <source>
        <dbReference type="SAM" id="MobiDB-lite"/>
    </source>
</evidence>
<keyword evidence="4" id="KW-1185">Reference proteome</keyword>
<reference evidence="3" key="1">
    <citation type="submission" date="2022-06" db="EMBL/GenBank/DDBJ databases">
        <title>WGS of actinobacteria.</title>
        <authorList>
            <person name="Thawai C."/>
        </authorList>
    </citation>
    <scope>NUCLEOTIDE SEQUENCE</scope>
    <source>
        <strain evidence="3">AA8</strain>
    </source>
</reference>
<evidence type="ECO:0000313" key="3">
    <source>
        <dbReference type="EMBL" id="MCQ8772721.1"/>
    </source>
</evidence>
<protein>
    <submittedName>
        <fullName evidence="3">Arylamine N-acetyltransferase</fullName>
    </submittedName>
</protein>
<dbReference type="Gene3D" id="2.40.128.150">
    <property type="entry name" value="Cysteine proteinases"/>
    <property type="match status" value="1"/>
</dbReference>
<dbReference type="RefSeq" id="WP_240976736.1">
    <property type="nucleotide sequence ID" value="NZ_JAATER010000303.1"/>
</dbReference>
<dbReference type="Gene3D" id="3.30.2140.10">
    <property type="entry name" value="Arylamine N-acetyltransferase"/>
    <property type="match status" value="1"/>
</dbReference>
<dbReference type="PANTHER" id="PTHR11786:SF0">
    <property type="entry name" value="ARYLAMINE N-ACETYLTRANSFERASE 4-RELATED"/>
    <property type="match status" value="1"/>
</dbReference>
<dbReference type="AlphaFoldDB" id="A0A9X2LKR2"/>
<feature type="region of interest" description="Disordered" evidence="2">
    <location>
        <begin position="1"/>
        <end position="31"/>
    </location>
</feature>
<gene>
    <name evidence="3" type="ORF">NQU55_23540</name>
</gene>
<dbReference type="SUPFAM" id="SSF54001">
    <property type="entry name" value="Cysteine proteinases"/>
    <property type="match status" value="1"/>
</dbReference>
<dbReference type="Proteomes" id="UP001142374">
    <property type="component" value="Unassembled WGS sequence"/>
</dbReference>
<accession>A0A9X2LKR2</accession>
<name>A0A9X2LKR2_9ACTN</name>
<dbReference type="EMBL" id="JANIID010000023">
    <property type="protein sequence ID" value="MCQ8772721.1"/>
    <property type="molecule type" value="Genomic_DNA"/>
</dbReference>
<sequence length="350" mass="37181">MPNTAVVQGSAGSAGPAAGRPGPEGAPAGPPAAAAAAAAAVAVAAAPAAWDTAALDLDAYLARTGLTGSACMGGPTRPTDPTGPTIRPLPPTAATLRALQRAHTASVSFENVDVLLGRDMPLDTDALQRKLVRARRGGYCFEQNLLFAAVLEHLGFPVVRHLARVRRGSTRVRRRSHATLVVEADGRPWLCDVGFGDEGPLEPVPLAPGATVTTGDWTWRLDLEPVAGRGAAAVPEQWVLRSLHPDGWFDVYSLRLEHHVPDDFEAAHYWTSHHPRSPFTGRLVAQRGDDHVRHTLTDRTLAARYADGRLLRTELAPDEVGPVLRGTFGIALTAEESALLQRHAASWTAS</sequence>
<comment type="caution">
    <text evidence="3">The sequence shown here is derived from an EMBL/GenBank/DDBJ whole genome shotgun (WGS) entry which is preliminary data.</text>
</comment>
<comment type="similarity">
    <text evidence="1">Belongs to the arylamine N-acetyltransferase family.</text>
</comment>
<dbReference type="Pfam" id="PF00797">
    <property type="entry name" value="Acetyltransf_2"/>
    <property type="match status" value="1"/>
</dbReference>
<dbReference type="InterPro" id="IPR038765">
    <property type="entry name" value="Papain-like_cys_pep_sf"/>
</dbReference>
<proteinExistence type="inferred from homology"/>